<comment type="similarity">
    <text evidence="2">Belongs to the class-I pyridoxal-phosphate-dependent aminotransferase family.</text>
</comment>
<dbReference type="InterPro" id="IPR004839">
    <property type="entry name" value="Aminotransferase_I/II_large"/>
</dbReference>
<sequence length="322" mass="34717">AKFQRDNYLRYDLDQIAVGTGSKQVLFNALMATVSSGDEVIIPGPYWTSYPDMVKLAGGTPVFVVAGQNEKFKVRPDELEAAITPKSKWLMICSPSNPTGAAYSWDELQSLADVLLRHPHVHVLTDDVYEHLIFDSHKFATLAQVEPKLYGRTVTCNSVSKAYSMTGFRCGYAGGPKEIIAKMSNMQSQSTAGVSAIGQAAAVGALNGPQELLTDRAANLQLRRDILFEKLNAAPGLNCDLPNGAMYIFCSCAGTVGKTRPDGQVIETDTDFTMYLLESVGVAVVQGEAYGLSPYFRASFVAPEADLVRGGNLIQEACAALI</sequence>
<dbReference type="PANTHER" id="PTHR46383:SF1">
    <property type="entry name" value="ASPARTATE AMINOTRANSFERASE"/>
    <property type="match status" value="1"/>
</dbReference>
<feature type="non-terminal residue" evidence="7">
    <location>
        <position position="1"/>
    </location>
</feature>
<dbReference type="PRINTS" id="PR00753">
    <property type="entry name" value="ACCSYNTHASE"/>
</dbReference>
<dbReference type="FunFam" id="3.40.640.10:FF:000033">
    <property type="entry name" value="Aspartate aminotransferase"/>
    <property type="match status" value="1"/>
</dbReference>
<dbReference type="InterPro" id="IPR015421">
    <property type="entry name" value="PyrdxlP-dep_Trfase_major"/>
</dbReference>
<organism evidence="7">
    <name type="scientific">marine metagenome</name>
    <dbReference type="NCBI Taxonomy" id="408172"/>
    <lineage>
        <taxon>unclassified sequences</taxon>
        <taxon>metagenomes</taxon>
        <taxon>ecological metagenomes</taxon>
    </lineage>
</organism>
<comment type="cofactor">
    <cofactor evidence="1">
        <name>pyridoxal 5'-phosphate</name>
        <dbReference type="ChEBI" id="CHEBI:597326"/>
    </cofactor>
</comment>
<dbReference type="PANTHER" id="PTHR46383">
    <property type="entry name" value="ASPARTATE AMINOTRANSFERASE"/>
    <property type="match status" value="1"/>
</dbReference>
<proteinExistence type="inferred from homology"/>
<protein>
    <recommendedName>
        <fullName evidence="6">Aminotransferase class I/classII large domain-containing protein</fullName>
    </recommendedName>
</protein>
<dbReference type="GO" id="GO:0008483">
    <property type="term" value="F:transaminase activity"/>
    <property type="evidence" value="ECO:0007669"/>
    <property type="project" value="UniProtKB-KW"/>
</dbReference>
<keyword evidence="5" id="KW-0663">Pyridoxal phosphate</keyword>
<reference evidence="7" key="1">
    <citation type="submission" date="2018-05" db="EMBL/GenBank/DDBJ databases">
        <authorList>
            <person name="Lanie J.A."/>
            <person name="Ng W.-L."/>
            <person name="Kazmierczak K.M."/>
            <person name="Andrzejewski T.M."/>
            <person name="Davidsen T.M."/>
            <person name="Wayne K.J."/>
            <person name="Tettelin H."/>
            <person name="Glass J.I."/>
            <person name="Rusch D."/>
            <person name="Podicherti R."/>
            <person name="Tsui H.-C.T."/>
            <person name="Winkler M.E."/>
        </authorList>
    </citation>
    <scope>NUCLEOTIDE SEQUENCE</scope>
</reference>
<dbReference type="AlphaFoldDB" id="A0A382A5S3"/>
<feature type="domain" description="Aminotransferase class I/classII large" evidence="6">
    <location>
        <begin position="3"/>
        <end position="301"/>
    </location>
</feature>
<dbReference type="Gene3D" id="3.90.1150.10">
    <property type="entry name" value="Aspartate Aminotransferase, domain 1"/>
    <property type="match status" value="1"/>
</dbReference>
<evidence type="ECO:0000256" key="5">
    <source>
        <dbReference type="ARBA" id="ARBA00022898"/>
    </source>
</evidence>
<accession>A0A382A5S3</accession>
<keyword evidence="3" id="KW-0032">Aminotransferase</keyword>
<evidence type="ECO:0000256" key="2">
    <source>
        <dbReference type="ARBA" id="ARBA00007441"/>
    </source>
</evidence>
<dbReference type="GO" id="GO:0030170">
    <property type="term" value="F:pyridoxal phosphate binding"/>
    <property type="evidence" value="ECO:0007669"/>
    <property type="project" value="InterPro"/>
</dbReference>
<evidence type="ECO:0000256" key="3">
    <source>
        <dbReference type="ARBA" id="ARBA00022576"/>
    </source>
</evidence>
<evidence type="ECO:0000313" key="7">
    <source>
        <dbReference type="EMBL" id="SVA96876.1"/>
    </source>
</evidence>
<keyword evidence="4" id="KW-0808">Transferase</keyword>
<evidence type="ECO:0000259" key="6">
    <source>
        <dbReference type="Pfam" id="PF00155"/>
    </source>
</evidence>
<dbReference type="InterPro" id="IPR015424">
    <property type="entry name" value="PyrdxlP-dep_Trfase"/>
</dbReference>
<dbReference type="Gene3D" id="3.40.640.10">
    <property type="entry name" value="Type I PLP-dependent aspartate aminotransferase-like (Major domain)"/>
    <property type="match status" value="1"/>
</dbReference>
<gene>
    <name evidence="7" type="ORF">METZ01_LOCUS149730</name>
</gene>
<evidence type="ECO:0000256" key="1">
    <source>
        <dbReference type="ARBA" id="ARBA00001933"/>
    </source>
</evidence>
<dbReference type="Pfam" id="PF00155">
    <property type="entry name" value="Aminotran_1_2"/>
    <property type="match status" value="1"/>
</dbReference>
<dbReference type="InterPro" id="IPR015422">
    <property type="entry name" value="PyrdxlP-dep_Trfase_small"/>
</dbReference>
<dbReference type="GO" id="GO:0006520">
    <property type="term" value="P:amino acid metabolic process"/>
    <property type="evidence" value="ECO:0007669"/>
    <property type="project" value="InterPro"/>
</dbReference>
<dbReference type="InterPro" id="IPR050596">
    <property type="entry name" value="AspAT/PAT-like"/>
</dbReference>
<dbReference type="CDD" id="cd00609">
    <property type="entry name" value="AAT_like"/>
    <property type="match status" value="1"/>
</dbReference>
<name>A0A382A5S3_9ZZZZ</name>
<evidence type="ECO:0000256" key="4">
    <source>
        <dbReference type="ARBA" id="ARBA00022679"/>
    </source>
</evidence>
<dbReference type="SUPFAM" id="SSF53383">
    <property type="entry name" value="PLP-dependent transferases"/>
    <property type="match status" value="1"/>
</dbReference>
<dbReference type="EMBL" id="UINC01024025">
    <property type="protein sequence ID" value="SVA96876.1"/>
    <property type="molecule type" value="Genomic_DNA"/>
</dbReference>